<dbReference type="EMBL" id="JAPPUY010000004">
    <property type="protein sequence ID" value="MCY4746457.1"/>
    <property type="molecule type" value="Genomic_DNA"/>
</dbReference>
<comment type="caution">
    <text evidence="1">The sequence shown here is derived from an EMBL/GenBank/DDBJ whole genome shotgun (WGS) entry which is preliminary data.</text>
</comment>
<accession>A0ACC6CDM6</accession>
<evidence type="ECO:0000313" key="2">
    <source>
        <dbReference type="Proteomes" id="UP001076464"/>
    </source>
</evidence>
<protein>
    <submittedName>
        <fullName evidence="1">HDOD domain-containing protein</fullName>
    </submittedName>
</protein>
<name>A0ACC6CDM6_9BURK</name>
<dbReference type="Proteomes" id="UP001076464">
    <property type="component" value="Unassembled WGS sequence"/>
</dbReference>
<organism evidence="1 2">
    <name type="scientific">Roseateles hydrophilus</name>
    <dbReference type="NCBI Taxonomy" id="2975054"/>
    <lineage>
        <taxon>Bacteria</taxon>
        <taxon>Pseudomonadati</taxon>
        <taxon>Pseudomonadota</taxon>
        <taxon>Betaproteobacteria</taxon>
        <taxon>Burkholderiales</taxon>
        <taxon>Sphaerotilaceae</taxon>
        <taxon>Roseateles</taxon>
    </lineage>
</organism>
<keyword evidence="2" id="KW-1185">Reference proteome</keyword>
<evidence type="ECO:0000313" key="1">
    <source>
        <dbReference type="EMBL" id="MCY4746457.1"/>
    </source>
</evidence>
<reference evidence="1" key="1">
    <citation type="submission" date="2022-08" db="EMBL/GenBank/DDBJ databases">
        <title>Genome sequencing of Pelomonas sp. UHG3.</title>
        <authorList>
            <person name="So Y."/>
        </authorList>
    </citation>
    <scope>NUCLEOTIDE SEQUENCE</scope>
    <source>
        <strain evidence="1">UHG3</strain>
    </source>
</reference>
<gene>
    <name evidence="1" type="ORF">NYO99_15850</name>
</gene>
<sequence length="272" mass="29150">MDESMAGAARHALNLELPAPPLALLQMAALLAEPSCDIDALADIIETDMALSAALLRTVNSAFFKLSGRVQTVREAITYLGYREVGSITLQNGLRAAFPPAPELESLWQRSTERSRWMGAVAQALGFDAWAAHSAGLFEECGKALLFRHATSAYRSIWQQAPTDDAALVLHEMQAFGASHDILGAALCETWGLQAAAAHSVRCHVAMHATLALSGPVGHRRIAAVSVLAHHATKPAHELERCIESIAQQLELPSARIRAAIPSPRARAETST</sequence>
<proteinExistence type="predicted"/>